<keyword evidence="2" id="KW-1185">Reference proteome</keyword>
<organism evidence="1 2">
    <name type="scientific">Salvia divinorum</name>
    <name type="common">Maria pastora</name>
    <name type="synonym">Diviner's sage</name>
    <dbReference type="NCBI Taxonomy" id="28513"/>
    <lineage>
        <taxon>Eukaryota</taxon>
        <taxon>Viridiplantae</taxon>
        <taxon>Streptophyta</taxon>
        <taxon>Embryophyta</taxon>
        <taxon>Tracheophyta</taxon>
        <taxon>Spermatophyta</taxon>
        <taxon>Magnoliopsida</taxon>
        <taxon>eudicotyledons</taxon>
        <taxon>Gunneridae</taxon>
        <taxon>Pentapetalae</taxon>
        <taxon>asterids</taxon>
        <taxon>lamiids</taxon>
        <taxon>Lamiales</taxon>
        <taxon>Lamiaceae</taxon>
        <taxon>Nepetoideae</taxon>
        <taxon>Mentheae</taxon>
        <taxon>Salviinae</taxon>
        <taxon>Salvia</taxon>
        <taxon>Salvia subgen. Calosphace</taxon>
    </lineage>
</organism>
<protein>
    <submittedName>
        <fullName evidence="1">SWI/SNF complex subunit SWI3C-like</fullName>
    </submittedName>
</protein>
<comment type="caution">
    <text evidence="1">The sequence shown here is derived from an EMBL/GenBank/DDBJ whole genome shotgun (WGS) entry which is preliminary data.</text>
</comment>
<name>A0ABD1IHH7_SALDI</name>
<sequence length="173" mass="19164">MQLLFTTYSCRECYQPQKEVAFLASALGPRVAAACAHVSLGSLSKESSTEGSPGGYLSQHDAEGATLSGEKVISAAEDGLTAAAMKATLFADHEEREIQWLSANIIDHQDLDDMNIEIMRNTLFTRHTSRISTGFARNTVEPLQRLLCLTSWCFEADKRAVNIRYNSRDKFQV</sequence>
<evidence type="ECO:0000313" key="1">
    <source>
        <dbReference type="EMBL" id="KAL1567219.1"/>
    </source>
</evidence>
<dbReference type="Proteomes" id="UP001567538">
    <property type="component" value="Unassembled WGS sequence"/>
</dbReference>
<accession>A0ABD1IHH7</accession>
<dbReference type="AlphaFoldDB" id="A0ABD1IHH7"/>
<proteinExistence type="predicted"/>
<dbReference type="EMBL" id="JBEAFC010000002">
    <property type="protein sequence ID" value="KAL1567219.1"/>
    <property type="molecule type" value="Genomic_DNA"/>
</dbReference>
<evidence type="ECO:0000313" key="2">
    <source>
        <dbReference type="Proteomes" id="UP001567538"/>
    </source>
</evidence>
<gene>
    <name evidence="1" type="ORF">AAHA92_02721</name>
</gene>
<reference evidence="1 2" key="1">
    <citation type="submission" date="2024-06" db="EMBL/GenBank/DDBJ databases">
        <title>A chromosome level genome sequence of Diviner's sage (Salvia divinorum).</title>
        <authorList>
            <person name="Ford S.A."/>
            <person name="Ro D.-K."/>
            <person name="Ness R.W."/>
            <person name="Phillips M.A."/>
        </authorList>
    </citation>
    <scope>NUCLEOTIDE SEQUENCE [LARGE SCALE GENOMIC DNA]</scope>
    <source>
        <strain evidence="1">SAF-2024a</strain>
        <tissue evidence="1">Leaf</tissue>
    </source>
</reference>